<dbReference type="AlphaFoldDB" id="A0A9P9BM38"/>
<gene>
    <name evidence="1" type="ORF">B0I36DRAFT_129672</name>
</gene>
<dbReference type="RefSeq" id="XP_046011516.1">
    <property type="nucleotide sequence ID" value="XM_046148183.1"/>
</dbReference>
<reference evidence="1" key="1">
    <citation type="journal article" date="2021" name="Nat. Commun.">
        <title>Genetic determinants of endophytism in the Arabidopsis root mycobiome.</title>
        <authorList>
            <person name="Mesny F."/>
            <person name="Miyauchi S."/>
            <person name="Thiergart T."/>
            <person name="Pickel B."/>
            <person name="Atanasova L."/>
            <person name="Karlsson M."/>
            <person name="Huettel B."/>
            <person name="Barry K.W."/>
            <person name="Haridas S."/>
            <person name="Chen C."/>
            <person name="Bauer D."/>
            <person name="Andreopoulos W."/>
            <person name="Pangilinan J."/>
            <person name="LaButti K."/>
            <person name="Riley R."/>
            <person name="Lipzen A."/>
            <person name="Clum A."/>
            <person name="Drula E."/>
            <person name="Henrissat B."/>
            <person name="Kohler A."/>
            <person name="Grigoriev I.V."/>
            <person name="Martin F.M."/>
            <person name="Hacquard S."/>
        </authorList>
    </citation>
    <scope>NUCLEOTIDE SEQUENCE</scope>
    <source>
        <strain evidence="1">MPI-CAGE-CH-0230</strain>
    </source>
</reference>
<keyword evidence="2" id="KW-1185">Reference proteome</keyword>
<evidence type="ECO:0000313" key="1">
    <source>
        <dbReference type="EMBL" id="KAH7029228.1"/>
    </source>
</evidence>
<accession>A0A9P9BM38</accession>
<dbReference type="EMBL" id="JAGTJQ010000006">
    <property type="protein sequence ID" value="KAH7029228.1"/>
    <property type="molecule type" value="Genomic_DNA"/>
</dbReference>
<protein>
    <submittedName>
        <fullName evidence="1">Uncharacterized protein</fullName>
    </submittedName>
</protein>
<organism evidence="1 2">
    <name type="scientific">Microdochium trichocladiopsis</name>
    <dbReference type="NCBI Taxonomy" id="1682393"/>
    <lineage>
        <taxon>Eukaryota</taxon>
        <taxon>Fungi</taxon>
        <taxon>Dikarya</taxon>
        <taxon>Ascomycota</taxon>
        <taxon>Pezizomycotina</taxon>
        <taxon>Sordariomycetes</taxon>
        <taxon>Xylariomycetidae</taxon>
        <taxon>Xylariales</taxon>
        <taxon>Microdochiaceae</taxon>
        <taxon>Microdochium</taxon>
    </lineage>
</organism>
<comment type="caution">
    <text evidence="1">The sequence shown here is derived from an EMBL/GenBank/DDBJ whole genome shotgun (WGS) entry which is preliminary data.</text>
</comment>
<dbReference type="GeneID" id="70177729"/>
<evidence type="ECO:0000313" key="2">
    <source>
        <dbReference type="Proteomes" id="UP000756346"/>
    </source>
</evidence>
<sequence length="110" mass="11879">MHRVIRSVVASGLACYAGLPHTTQSIDLCKLGLGPWLTGCGLPDRSVPSLLALKVQPTSLSLERQCDASPGHPYCCIVYMVSSNYCCEPWNRNSEHLVHCLASPLVLLAS</sequence>
<proteinExistence type="predicted"/>
<dbReference type="Proteomes" id="UP000756346">
    <property type="component" value="Unassembled WGS sequence"/>
</dbReference>
<name>A0A9P9BM38_9PEZI</name>